<keyword evidence="3" id="KW-1185">Reference proteome</keyword>
<proteinExistence type="predicted"/>
<feature type="domain" description="PIN" evidence="1">
    <location>
        <begin position="7"/>
        <end position="114"/>
    </location>
</feature>
<protein>
    <submittedName>
        <fullName evidence="2">PIN domain-containing protein</fullName>
    </submittedName>
</protein>
<evidence type="ECO:0000259" key="1">
    <source>
        <dbReference type="Pfam" id="PF13470"/>
    </source>
</evidence>
<sequence>MSNPYSVVLDADVLAKGLHRNILLNLAAAECFKPIWSDTILTETETETETAIAKLGGDGSKRRGQLERAFPSAMAESGYIHLVRKIQLVDENDRHVVAVALQESADAICSDNKRDFGLSTVDVFTSDEFITNTIDLATVQSLEALAQMRRSMTSVSDGSEFLELMKSRGLNEAGDYLSKYSDRL</sequence>
<organism evidence="2 3">
    <name type="scientific">Pseudohalocynthiibacter aestuariivivens</name>
    <dbReference type="NCBI Taxonomy" id="1591409"/>
    <lineage>
        <taxon>Bacteria</taxon>
        <taxon>Pseudomonadati</taxon>
        <taxon>Pseudomonadota</taxon>
        <taxon>Alphaproteobacteria</taxon>
        <taxon>Rhodobacterales</taxon>
        <taxon>Paracoccaceae</taxon>
        <taxon>Pseudohalocynthiibacter</taxon>
    </lineage>
</organism>
<reference evidence="2 3" key="1">
    <citation type="submission" date="2024-09" db="EMBL/GenBank/DDBJ databases">
        <authorList>
            <person name="Sun Q."/>
            <person name="Mori K."/>
        </authorList>
    </citation>
    <scope>NUCLEOTIDE SEQUENCE [LARGE SCALE GENOMIC DNA]</scope>
    <source>
        <strain evidence="2 3">CECT 8726</strain>
    </source>
</reference>
<dbReference type="Pfam" id="PF13470">
    <property type="entry name" value="PIN_3"/>
    <property type="match status" value="1"/>
</dbReference>
<comment type="caution">
    <text evidence="2">The sequence shown here is derived from an EMBL/GenBank/DDBJ whole genome shotgun (WGS) entry which is preliminary data.</text>
</comment>
<dbReference type="RefSeq" id="WP_213889474.1">
    <property type="nucleotide sequence ID" value="NZ_JAGFNU010000007.1"/>
</dbReference>
<evidence type="ECO:0000313" key="2">
    <source>
        <dbReference type="EMBL" id="MFB9233660.1"/>
    </source>
</evidence>
<evidence type="ECO:0000313" key="3">
    <source>
        <dbReference type="Proteomes" id="UP001589683"/>
    </source>
</evidence>
<gene>
    <name evidence="2" type="ORF">ACFFUT_17845</name>
</gene>
<dbReference type="Proteomes" id="UP001589683">
    <property type="component" value="Unassembled WGS sequence"/>
</dbReference>
<name>A0ABV5JKN1_9RHOB</name>
<accession>A0ABV5JKN1</accession>
<dbReference type="EMBL" id="JBHMEA010000051">
    <property type="protein sequence ID" value="MFB9233660.1"/>
    <property type="molecule type" value="Genomic_DNA"/>
</dbReference>
<dbReference type="InterPro" id="IPR002716">
    <property type="entry name" value="PIN_dom"/>
</dbReference>